<gene>
    <name evidence="1" type="ORF">AXK61_12830</name>
</gene>
<sequence>MTSKAIDRHVQVTDLVNGGTELMTATAWIIDHAALTRGVLRYVNQHPEAKYEIGGTVDAGSLQLDEPGKRLHLQWRTVERPKDALTAPPID</sequence>
<keyword evidence="2" id="KW-1185">Reference proteome</keyword>
<comment type="caution">
    <text evidence="1">The sequence shown here is derived from an EMBL/GenBank/DDBJ whole genome shotgun (WGS) entry which is preliminary data.</text>
</comment>
<evidence type="ECO:0000313" key="2">
    <source>
        <dbReference type="Proteomes" id="UP000070409"/>
    </source>
</evidence>
<organism evidence="1 2">
    <name type="scientific">Tsukamurella pseudospumae</name>
    <dbReference type="NCBI Taxonomy" id="239498"/>
    <lineage>
        <taxon>Bacteria</taxon>
        <taxon>Bacillati</taxon>
        <taxon>Actinomycetota</taxon>
        <taxon>Actinomycetes</taxon>
        <taxon>Mycobacteriales</taxon>
        <taxon>Tsukamurellaceae</taxon>
        <taxon>Tsukamurella</taxon>
    </lineage>
</organism>
<protein>
    <submittedName>
        <fullName evidence="1">Uncharacterized protein</fullName>
    </submittedName>
</protein>
<dbReference type="EMBL" id="LSRE01000002">
    <property type="protein sequence ID" value="KXP00887.1"/>
    <property type="molecule type" value="Genomic_DNA"/>
</dbReference>
<evidence type="ECO:0000313" key="1">
    <source>
        <dbReference type="EMBL" id="KXP00887.1"/>
    </source>
</evidence>
<dbReference type="Proteomes" id="UP000070409">
    <property type="component" value="Unassembled WGS sequence"/>
</dbReference>
<reference evidence="1 2" key="1">
    <citation type="submission" date="2016-02" db="EMBL/GenBank/DDBJ databases">
        <authorList>
            <person name="Teng J.L."/>
            <person name="Tang Y."/>
            <person name="Huang Y."/>
            <person name="Guo F."/>
            <person name="Wei W."/>
            <person name="Chen J.H."/>
            <person name="Wong S.Y."/>
            <person name="Lau S.K."/>
            <person name="Woo P.C."/>
        </authorList>
    </citation>
    <scope>NUCLEOTIDE SEQUENCE [LARGE SCALE GENOMIC DNA]</scope>
    <source>
        <strain evidence="1 2">JCM 13375</strain>
    </source>
</reference>
<name>A0A137ZRS1_9ACTN</name>
<dbReference type="RefSeq" id="WP_068743662.1">
    <property type="nucleotide sequence ID" value="NZ_LSRE01000002.1"/>
</dbReference>
<proteinExistence type="predicted"/>
<accession>A0A137ZRS1</accession>